<dbReference type="GO" id="GO:0003777">
    <property type="term" value="F:microtubule motor activity"/>
    <property type="evidence" value="ECO:0007669"/>
    <property type="project" value="InterPro"/>
</dbReference>
<feature type="domain" description="Kinesin motor" evidence="3">
    <location>
        <begin position="1"/>
        <end position="129"/>
    </location>
</feature>
<comment type="caution">
    <text evidence="1">Lacks conserved residue(s) required for the propagation of feature annotation.</text>
</comment>
<dbReference type="EMBL" id="HBHP01007749">
    <property type="protein sequence ID" value="CAD9753710.1"/>
    <property type="molecule type" value="Transcribed_RNA"/>
</dbReference>
<dbReference type="GO" id="GO:0007018">
    <property type="term" value="P:microtubule-based movement"/>
    <property type="evidence" value="ECO:0007669"/>
    <property type="project" value="InterPro"/>
</dbReference>
<dbReference type="GO" id="GO:0005524">
    <property type="term" value="F:ATP binding"/>
    <property type="evidence" value="ECO:0007669"/>
    <property type="project" value="InterPro"/>
</dbReference>
<protein>
    <recommendedName>
        <fullName evidence="3">Kinesin motor domain-containing protein</fullName>
    </recommendedName>
</protein>
<dbReference type="InterPro" id="IPR027417">
    <property type="entry name" value="P-loop_NTPase"/>
</dbReference>
<dbReference type="InterPro" id="IPR027640">
    <property type="entry name" value="Kinesin-like_fam"/>
</dbReference>
<feature type="compositionally biased region" description="Basic residues" evidence="2">
    <location>
        <begin position="181"/>
        <end position="190"/>
    </location>
</feature>
<gene>
    <name evidence="4" type="ORF">LSP00402_LOCUS4824</name>
</gene>
<dbReference type="PRINTS" id="PR00380">
    <property type="entry name" value="KINESINHEAVY"/>
</dbReference>
<dbReference type="PANTHER" id="PTHR47972">
    <property type="entry name" value="KINESIN-LIKE PROTEIN KLP-3"/>
    <property type="match status" value="1"/>
</dbReference>
<dbReference type="InterPro" id="IPR036961">
    <property type="entry name" value="Kinesin_motor_dom_sf"/>
</dbReference>
<dbReference type="GO" id="GO:0008017">
    <property type="term" value="F:microtubule binding"/>
    <property type="evidence" value="ECO:0007669"/>
    <property type="project" value="InterPro"/>
</dbReference>
<organism evidence="4">
    <name type="scientific">Lotharella oceanica</name>
    <dbReference type="NCBI Taxonomy" id="641309"/>
    <lineage>
        <taxon>Eukaryota</taxon>
        <taxon>Sar</taxon>
        <taxon>Rhizaria</taxon>
        <taxon>Cercozoa</taxon>
        <taxon>Chlorarachniophyceae</taxon>
        <taxon>Lotharella</taxon>
    </lineage>
</organism>
<dbReference type="Pfam" id="PF00225">
    <property type="entry name" value="Kinesin"/>
    <property type="match status" value="1"/>
</dbReference>
<comment type="similarity">
    <text evidence="1">Belongs to the TRAFAC class myosin-kinesin ATPase superfamily. Kinesin family.</text>
</comment>
<dbReference type="PROSITE" id="PS50067">
    <property type="entry name" value="KINESIN_MOTOR_2"/>
    <property type="match status" value="1"/>
</dbReference>
<dbReference type="InterPro" id="IPR001752">
    <property type="entry name" value="Kinesin_motor_dom"/>
</dbReference>
<feature type="region of interest" description="Disordered" evidence="2">
    <location>
        <begin position="140"/>
        <end position="209"/>
    </location>
</feature>
<evidence type="ECO:0000256" key="2">
    <source>
        <dbReference type="SAM" id="MobiDB-lite"/>
    </source>
</evidence>
<sequence length="209" mass="22544">MNLHSSRSHSVFTLYMTGRNQRQRLETSSALYLCDLAGSERIDKSGVEGARLKEAVNINKSLSALSDVFQALARGDSHVPFRNSKLTYLLQCCFVGNGKTLMFVNLSPNPNSTNESLCSLRFAQKVNTCVMGPASIQANKLTGSSNKGGSKSSKKKPELVRAKSHTGSKAAAPPPGVPRYARSKGGRSTRSRLPGSKMGKSYSRLSAMK</sequence>
<evidence type="ECO:0000256" key="1">
    <source>
        <dbReference type="PROSITE-ProRule" id="PRU00283"/>
    </source>
</evidence>
<evidence type="ECO:0000313" key="4">
    <source>
        <dbReference type="EMBL" id="CAD9753710.1"/>
    </source>
</evidence>
<name>A0A7S2TJL2_9EUKA</name>
<accession>A0A7S2TJL2</accession>
<evidence type="ECO:0000259" key="3">
    <source>
        <dbReference type="PROSITE" id="PS50067"/>
    </source>
</evidence>
<dbReference type="SMART" id="SM00129">
    <property type="entry name" value="KISc"/>
    <property type="match status" value="1"/>
</dbReference>
<dbReference type="Gene3D" id="3.40.850.10">
    <property type="entry name" value="Kinesin motor domain"/>
    <property type="match status" value="1"/>
</dbReference>
<reference evidence="4" key="1">
    <citation type="submission" date="2021-01" db="EMBL/GenBank/DDBJ databases">
        <authorList>
            <person name="Corre E."/>
            <person name="Pelletier E."/>
            <person name="Niang G."/>
            <person name="Scheremetjew M."/>
            <person name="Finn R."/>
            <person name="Kale V."/>
            <person name="Holt S."/>
            <person name="Cochrane G."/>
            <person name="Meng A."/>
            <person name="Brown T."/>
            <person name="Cohen L."/>
        </authorList>
    </citation>
    <scope>NUCLEOTIDE SEQUENCE</scope>
    <source>
        <strain evidence="4">CCMP622</strain>
    </source>
</reference>
<dbReference type="AlphaFoldDB" id="A0A7S2TJL2"/>
<dbReference type="SUPFAM" id="SSF52540">
    <property type="entry name" value="P-loop containing nucleoside triphosphate hydrolases"/>
    <property type="match status" value="1"/>
</dbReference>
<proteinExistence type="inferred from homology"/>